<feature type="region of interest" description="Disordered" evidence="1">
    <location>
        <begin position="390"/>
        <end position="419"/>
    </location>
</feature>
<sequence>MATPAEPVIRRWNGKLREATIWKHHTPDPELSAPDGNCFIYTSASQVQREQPLFTIPFERLVWSQCQPLIKKAITHEPHSGHSPAGPEPPRSTKSHPSPPICVLLLQAPKECGSDEVVQYDITTRNFFAWLMGKPIVGPHPTSALLALKIRMDVWRTFFADNFATLDQYAKTQGYGDLGDVQTFLRNHLEGLTAVPTGYKLLASEEHTRTMTLGSRSSSFKDSILESAWWTQLRRSRPNSNPDPTLSPRNGSLSDSSEDGADADSQEMIMSGAIPPAKDIDDYSTTPYLPTSAEEQSVSTLPRAGEGREIAQIYPSLKQLESPREEVSRPRYQSRTWSLPNLHEAVGDEVPRPLYRQSSWLSNVCQEHIQLSATRRNSVLTQRAAAPTISNNALRSSRRQSLSVPRHGRSISHARQPSPILEEDWMSAIRRRPSASPASSLHEVNNETSMVDYPSGVTEVDGTGIAMDMIPVMPGSASSISARSAPKSSSTTTTGQCPHGVVLPSHSNLVCKTCQKPKPPRRYGNQLRQQLTSGRGSSTRSLSMPASRTSINLRDTASPAAVYPLDLYLSDNLAGSDTAISRFPSLRGRDQSTETLDTQLLQAPTRGSEDYSESRHGSIAGDMSVQHTPRFEKPSGIFGGRSFVEAPNAASSTRKQDGGNGQPPKTAPLAEAHGAPTDVRMPASSRTSTLAAQPGQSLRISCDLTEIEPCEPPLARPWSELKDRPKTWPEKTASVRAHRLPINEQSPGAGSTKAMDTMLQEVIAWEGDIPVPQPPQCIIAPGGPQIWIERRLGQISQTPKQGLQQTKKLTKKRTKGSLQLSNSLKMWSSKRLQKEAPSTVEYQGLVLCMDRHGYFSTLPSPVESFVDLSDMRDLSYNNNRSRTPLCELS</sequence>
<keyword evidence="3" id="KW-1185">Reference proteome</keyword>
<reference evidence="2 3" key="1">
    <citation type="submission" date="2023-08" db="EMBL/GenBank/DDBJ databases">
        <title>Black Yeasts Isolated from many extreme environments.</title>
        <authorList>
            <person name="Coleine C."/>
            <person name="Stajich J.E."/>
            <person name="Selbmann L."/>
        </authorList>
    </citation>
    <scope>NUCLEOTIDE SEQUENCE [LARGE SCALE GENOMIC DNA]</scope>
    <source>
        <strain evidence="2 3">CCFEE 5885</strain>
    </source>
</reference>
<feature type="region of interest" description="Disordered" evidence="1">
    <location>
        <begin position="234"/>
        <end position="307"/>
    </location>
</feature>
<feature type="region of interest" description="Disordered" evidence="1">
    <location>
        <begin position="476"/>
        <end position="500"/>
    </location>
</feature>
<feature type="region of interest" description="Disordered" evidence="1">
    <location>
        <begin position="76"/>
        <end position="97"/>
    </location>
</feature>
<feature type="compositionally biased region" description="Low complexity" evidence="1">
    <location>
        <begin position="476"/>
        <end position="494"/>
    </location>
</feature>
<comment type="caution">
    <text evidence="2">The sequence shown here is derived from an EMBL/GenBank/DDBJ whole genome shotgun (WGS) entry which is preliminary data.</text>
</comment>
<proteinExistence type="predicted"/>
<feature type="compositionally biased region" description="Low complexity" evidence="1">
    <location>
        <begin position="531"/>
        <end position="543"/>
    </location>
</feature>
<feature type="region of interest" description="Disordered" evidence="1">
    <location>
        <begin position="648"/>
        <end position="694"/>
    </location>
</feature>
<evidence type="ECO:0000313" key="2">
    <source>
        <dbReference type="EMBL" id="KAK5083242.1"/>
    </source>
</evidence>
<evidence type="ECO:0000256" key="1">
    <source>
        <dbReference type="SAM" id="MobiDB-lite"/>
    </source>
</evidence>
<feature type="compositionally biased region" description="Polar residues" evidence="1">
    <location>
        <begin position="684"/>
        <end position="694"/>
    </location>
</feature>
<feature type="region of interest" description="Disordered" evidence="1">
    <location>
        <begin position="516"/>
        <end position="548"/>
    </location>
</feature>
<protein>
    <submittedName>
        <fullName evidence="2">Uncharacterized protein</fullName>
    </submittedName>
</protein>
<organism evidence="2 3">
    <name type="scientific">Lithohypha guttulata</name>
    <dbReference type="NCBI Taxonomy" id="1690604"/>
    <lineage>
        <taxon>Eukaryota</taxon>
        <taxon>Fungi</taxon>
        <taxon>Dikarya</taxon>
        <taxon>Ascomycota</taxon>
        <taxon>Pezizomycotina</taxon>
        <taxon>Eurotiomycetes</taxon>
        <taxon>Chaetothyriomycetidae</taxon>
        <taxon>Chaetothyriales</taxon>
        <taxon>Trichomeriaceae</taxon>
        <taxon>Lithohypha</taxon>
    </lineage>
</organism>
<feature type="compositionally biased region" description="Polar residues" evidence="1">
    <location>
        <begin position="238"/>
        <end position="250"/>
    </location>
</feature>
<feature type="compositionally biased region" description="Polar residues" evidence="1">
    <location>
        <begin position="390"/>
        <end position="403"/>
    </location>
</feature>
<name>A0ABR0K3P3_9EURO</name>
<feature type="compositionally biased region" description="Polar residues" evidence="1">
    <location>
        <begin position="283"/>
        <end position="300"/>
    </location>
</feature>
<dbReference type="PANTHER" id="PTHR39601:SF1">
    <property type="entry name" value="CHORIOGENIN HMINOR"/>
    <property type="match status" value="1"/>
</dbReference>
<feature type="compositionally biased region" description="Acidic residues" evidence="1">
    <location>
        <begin position="256"/>
        <end position="265"/>
    </location>
</feature>
<accession>A0ABR0K3P3</accession>
<dbReference type="EMBL" id="JAVRRG010000123">
    <property type="protein sequence ID" value="KAK5083242.1"/>
    <property type="molecule type" value="Genomic_DNA"/>
</dbReference>
<gene>
    <name evidence="2" type="ORF">LTR24_007804</name>
</gene>
<evidence type="ECO:0000313" key="3">
    <source>
        <dbReference type="Proteomes" id="UP001345013"/>
    </source>
</evidence>
<dbReference type="Proteomes" id="UP001345013">
    <property type="component" value="Unassembled WGS sequence"/>
</dbReference>
<dbReference type="PANTHER" id="PTHR39601">
    <property type="entry name" value="CHORIOGENIN HMINOR"/>
    <property type="match status" value="1"/>
</dbReference>